<accession>A0A5F7ZLM9</accession>
<reference evidence="2" key="2">
    <citation type="submission" date="2019-01" db="EMBL/GenBank/DDBJ databases">
        <authorList>
            <person name="Graves T."/>
            <person name="Eichler E.E."/>
            <person name="Wilson R.K."/>
        </authorList>
    </citation>
    <scope>NUCLEOTIDE SEQUENCE [LARGE SCALE GENOMIC DNA]</scope>
    <source>
        <strain evidence="2">17573</strain>
    </source>
</reference>
<dbReference type="VEuPathDB" id="HostDB:ENSMMUG00000049330"/>
<evidence type="ECO:0000256" key="1">
    <source>
        <dbReference type="SAM" id="Phobius"/>
    </source>
</evidence>
<keyword evidence="1" id="KW-0472">Membrane</keyword>
<reference evidence="2" key="3">
    <citation type="submission" date="2025-08" db="UniProtKB">
        <authorList>
            <consortium name="Ensembl"/>
        </authorList>
    </citation>
    <scope>IDENTIFICATION</scope>
    <source>
        <strain evidence="2">17573</strain>
    </source>
</reference>
<dbReference type="PANTHER" id="PTHR46254:SF12">
    <property type="entry name" value="RNA BINDING MOTIF SINGLE STRANDED INTERACTING PROTEIN 2"/>
    <property type="match status" value="1"/>
</dbReference>
<evidence type="ECO:0000313" key="2">
    <source>
        <dbReference type="Ensembl" id="ENSMMUP00000066085.1"/>
    </source>
</evidence>
<keyword evidence="1" id="KW-0812">Transmembrane</keyword>
<dbReference type="InParanoid" id="A0A5F7ZLM9"/>
<name>A0A5F7ZLM9_MACMU</name>
<dbReference type="OMA" id="IYLVFIR"/>
<evidence type="ECO:0000313" key="3">
    <source>
        <dbReference type="Proteomes" id="UP000006718"/>
    </source>
</evidence>
<feature type="transmembrane region" description="Helical" evidence="1">
    <location>
        <begin position="17"/>
        <end position="37"/>
    </location>
</feature>
<reference evidence="3" key="1">
    <citation type="journal article" date="2007" name="Science">
        <title>Evolutionary and biomedical insights from the rhesus macaque genome.</title>
        <authorList>
            <person name="Gibbs R.A."/>
            <person name="Rogers J."/>
            <person name="Katze M.G."/>
            <person name="Bumgarner R."/>
            <person name="Weinstock G.M."/>
            <person name="Mardis E.R."/>
            <person name="Remington K.A."/>
            <person name="Strausberg R.L."/>
            <person name="Venter J.C."/>
            <person name="Wilson R.K."/>
            <person name="Batzer M.A."/>
            <person name="Bustamante C.D."/>
            <person name="Eichler E.E."/>
            <person name="Hahn M.W."/>
            <person name="Hardison R.C."/>
            <person name="Makova K.D."/>
            <person name="Miller W."/>
            <person name="Milosavljevic A."/>
            <person name="Palermo R.E."/>
            <person name="Siepel A."/>
            <person name="Sikela J.M."/>
            <person name="Attaway T."/>
            <person name="Bell S."/>
            <person name="Bernard K.E."/>
            <person name="Buhay C.J."/>
            <person name="Chandrabose M.N."/>
            <person name="Dao M."/>
            <person name="Davis C."/>
            <person name="Delehaunty K.D."/>
            <person name="Ding Y."/>
            <person name="Dinh H.H."/>
            <person name="Dugan-Rocha S."/>
            <person name="Fulton L.A."/>
            <person name="Gabisi R.A."/>
            <person name="Garner T.T."/>
            <person name="Godfrey J."/>
            <person name="Hawes A.C."/>
            <person name="Hernandez J."/>
            <person name="Hines S."/>
            <person name="Holder M."/>
            <person name="Hume J."/>
            <person name="Jhangiani S.N."/>
            <person name="Joshi V."/>
            <person name="Khan Z.M."/>
            <person name="Kirkness E.F."/>
            <person name="Cree A."/>
            <person name="Fowler R.G."/>
            <person name="Lee S."/>
            <person name="Lewis L.R."/>
            <person name="Li Z."/>
            <person name="Liu Y.-S."/>
            <person name="Moore S.M."/>
            <person name="Muzny D."/>
            <person name="Nazareth L.V."/>
            <person name="Ngo D.N."/>
            <person name="Okwuonu G.O."/>
            <person name="Pai G."/>
            <person name="Parker D."/>
            <person name="Paul H.A."/>
            <person name="Pfannkoch C."/>
            <person name="Pohl C.S."/>
            <person name="Rogers Y.-H.C."/>
            <person name="Ruiz S.J."/>
            <person name="Sabo A."/>
            <person name="Santibanez J."/>
            <person name="Schneider B.W."/>
            <person name="Smith S.M."/>
            <person name="Sodergren E."/>
            <person name="Svatek A.F."/>
            <person name="Utterback T.R."/>
            <person name="Vattathil S."/>
            <person name="Warren W."/>
            <person name="White C.S."/>
            <person name="Chinwalla A.T."/>
            <person name="Feng Y."/>
            <person name="Halpern A.L."/>
            <person name="Hillier L.W."/>
            <person name="Huang X."/>
            <person name="Minx P."/>
            <person name="Nelson J.O."/>
            <person name="Pepin K.H."/>
            <person name="Qin X."/>
            <person name="Sutton G.G."/>
            <person name="Venter E."/>
            <person name="Walenz B.P."/>
            <person name="Wallis J.W."/>
            <person name="Worley K.C."/>
            <person name="Yang S.-P."/>
            <person name="Jones S.M."/>
            <person name="Marra M.A."/>
            <person name="Rocchi M."/>
            <person name="Schein J.E."/>
            <person name="Baertsch R."/>
            <person name="Clarke L."/>
            <person name="Csuros M."/>
            <person name="Glasscock J."/>
            <person name="Harris R.A."/>
            <person name="Havlak P."/>
            <person name="Jackson A.R."/>
            <person name="Jiang H."/>
            <person name="Liu Y."/>
            <person name="Messina D.N."/>
            <person name="Shen Y."/>
            <person name="Song H.X.-Z."/>
            <person name="Wylie T."/>
            <person name="Zhang L."/>
            <person name="Birney E."/>
            <person name="Han K."/>
            <person name="Konkel M.K."/>
            <person name="Lee J."/>
            <person name="Smit A.F.A."/>
            <person name="Ullmer B."/>
            <person name="Wang H."/>
            <person name="Xing J."/>
            <person name="Burhans R."/>
            <person name="Cheng Z."/>
            <person name="Karro J.E."/>
            <person name="Ma J."/>
            <person name="Raney B."/>
            <person name="She X."/>
            <person name="Cox M.J."/>
            <person name="Demuth J.P."/>
            <person name="Dumas L.J."/>
            <person name="Han S.-G."/>
            <person name="Hopkins J."/>
            <person name="Karimpour-Fard A."/>
            <person name="Kim Y.H."/>
            <person name="Pollack J.R."/>
            <person name="Vinar T."/>
            <person name="Addo-Quaye C."/>
            <person name="Degenhardt J."/>
            <person name="Denby A."/>
            <person name="Hubisz M.J."/>
            <person name="Indap A."/>
            <person name="Kosiol C."/>
            <person name="Lahn B.T."/>
            <person name="Lawson H.A."/>
            <person name="Marklein A."/>
            <person name="Nielsen R."/>
            <person name="Vallender E.J."/>
            <person name="Clark A.G."/>
            <person name="Ferguson B."/>
            <person name="Hernandez R.D."/>
            <person name="Hirani K."/>
            <person name="Kehrer-Sawatzki H."/>
            <person name="Kolb J."/>
            <person name="Patil S."/>
            <person name="Pu L.-L."/>
            <person name="Ren Y."/>
            <person name="Smith D.G."/>
            <person name="Wheeler D.A."/>
            <person name="Schenck I."/>
            <person name="Ball E.V."/>
            <person name="Chen R."/>
            <person name="Cooper D.N."/>
            <person name="Giardine B."/>
            <person name="Hsu F."/>
            <person name="Kent W.J."/>
            <person name="Lesk A."/>
            <person name="Nelson D.L."/>
            <person name="O'brien W.E."/>
            <person name="Pruefer K."/>
            <person name="Stenson P.D."/>
            <person name="Wallace J.C."/>
            <person name="Ke H."/>
            <person name="Liu X.-M."/>
            <person name="Wang P."/>
            <person name="Xiang A.P."/>
            <person name="Yang F."/>
            <person name="Barber G.P."/>
            <person name="Haussler D."/>
            <person name="Karolchik D."/>
            <person name="Kern A.D."/>
            <person name="Kuhn R.M."/>
            <person name="Smith K.E."/>
            <person name="Zwieg A.S."/>
        </authorList>
    </citation>
    <scope>NUCLEOTIDE SEQUENCE [LARGE SCALE GENOMIC DNA]</scope>
    <source>
        <strain evidence="3">17573</strain>
    </source>
</reference>
<keyword evidence="3" id="KW-1185">Reference proteome</keyword>
<reference evidence="2" key="4">
    <citation type="submission" date="2025-09" db="UniProtKB">
        <authorList>
            <consortium name="Ensembl"/>
        </authorList>
    </citation>
    <scope>IDENTIFICATION</scope>
    <source>
        <strain evidence="2">17573</strain>
    </source>
</reference>
<dbReference type="STRING" id="9544.ENSMMUP00000066085"/>
<dbReference type="GeneTree" id="ENSGT00940000161627"/>
<organism evidence="2 3">
    <name type="scientific">Macaca mulatta</name>
    <name type="common">Rhesus macaque</name>
    <dbReference type="NCBI Taxonomy" id="9544"/>
    <lineage>
        <taxon>Eukaryota</taxon>
        <taxon>Metazoa</taxon>
        <taxon>Chordata</taxon>
        <taxon>Craniata</taxon>
        <taxon>Vertebrata</taxon>
        <taxon>Euteleostomi</taxon>
        <taxon>Mammalia</taxon>
        <taxon>Eutheria</taxon>
        <taxon>Euarchontoglires</taxon>
        <taxon>Primates</taxon>
        <taxon>Haplorrhini</taxon>
        <taxon>Catarrhini</taxon>
        <taxon>Cercopithecidae</taxon>
        <taxon>Cercopithecinae</taxon>
        <taxon>Macaca</taxon>
    </lineage>
</organism>
<protein>
    <submittedName>
        <fullName evidence="2">Uncharacterized protein</fullName>
    </submittedName>
</protein>
<sequence length="90" mass="10613">MIYLVFIRELHLLEPEYAISFFFFFFSFFLTWSLVLVTQAGVQWHDLSSPQPLPPGLKQFSCLSLPSSWNYRHVPPCLANFVGVFWFCFL</sequence>
<proteinExistence type="predicted"/>
<dbReference type="Proteomes" id="UP000006718">
    <property type="component" value="Chromosome 11"/>
</dbReference>
<keyword evidence="1" id="KW-1133">Transmembrane helix</keyword>
<dbReference type="PANTHER" id="PTHR46254">
    <property type="entry name" value="PROTEIN GVQW1-RELATED"/>
    <property type="match status" value="1"/>
</dbReference>
<dbReference type="Ensembl" id="ENSMMUT00000108723.1">
    <property type="protein sequence ID" value="ENSMMUP00000066085.1"/>
    <property type="gene ID" value="ENSMMUG00000049330.1"/>
</dbReference>
<dbReference type="AlphaFoldDB" id="A0A5F7ZLM9"/>
<dbReference type="Bgee" id="ENSMMUG00000049330">
    <property type="expression patterns" value="Expressed in ileum and 21 other cell types or tissues"/>
</dbReference>